<reference evidence="14" key="2">
    <citation type="journal article" date="2023" name="IMA Fungus">
        <title>Comparative genomic study of the Penicillium genus elucidates a diverse pangenome and 15 lateral gene transfer events.</title>
        <authorList>
            <person name="Petersen C."/>
            <person name="Sorensen T."/>
            <person name="Nielsen M.R."/>
            <person name="Sondergaard T.E."/>
            <person name="Sorensen J.L."/>
            <person name="Fitzpatrick D.A."/>
            <person name="Frisvad J.C."/>
            <person name="Nielsen K.L."/>
        </authorList>
    </citation>
    <scope>NUCLEOTIDE SEQUENCE</scope>
    <source>
        <strain evidence="14">IBT 16125</strain>
    </source>
</reference>
<feature type="domain" description="CFEM" evidence="13">
    <location>
        <begin position="14"/>
        <end position="128"/>
    </location>
</feature>
<keyword evidence="15" id="KW-1185">Reference proteome</keyword>
<dbReference type="RefSeq" id="XP_056763445.1">
    <property type="nucleotide sequence ID" value="XM_056914596.1"/>
</dbReference>
<dbReference type="Proteomes" id="UP001213681">
    <property type="component" value="Unassembled WGS sequence"/>
</dbReference>
<dbReference type="GO" id="GO:0098552">
    <property type="term" value="C:side of membrane"/>
    <property type="evidence" value="ECO:0007669"/>
    <property type="project" value="UniProtKB-KW"/>
</dbReference>
<feature type="compositionally biased region" description="Polar residues" evidence="10">
    <location>
        <begin position="232"/>
        <end position="244"/>
    </location>
</feature>
<feature type="chain" id="PRO_5041969542" description="CFEM domain-containing protein" evidence="12">
    <location>
        <begin position="26"/>
        <end position="279"/>
    </location>
</feature>
<proteinExistence type="inferred from homology"/>
<keyword evidence="4" id="KW-0964">Secreted</keyword>
<keyword evidence="11" id="KW-0472">Membrane</keyword>
<dbReference type="EMBL" id="JAPVEA010000008">
    <property type="protein sequence ID" value="KAJ5440216.1"/>
    <property type="molecule type" value="Genomic_DNA"/>
</dbReference>
<evidence type="ECO:0000256" key="9">
    <source>
        <dbReference type="PROSITE-ProRule" id="PRU01356"/>
    </source>
</evidence>
<evidence type="ECO:0000256" key="4">
    <source>
        <dbReference type="ARBA" id="ARBA00022525"/>
    </source>
</evidence>
<dbReference type="GO" id="GO:0005576">
    <property type="term" value="C:extracellular region"/>
    <property type="evidence" value="ECO:0007669"/>
    <property type="project" value="UniProtKB-SubCell"/>
</dbReference>
<keyword evidence="6 12" id="KW-0732">Signal</keyword>
<feature type="region of interest" description="Disordered" evidence="10">
    <location>
        <begin position="105"/>
        <end position="127"/>
    </location>
</feature>
<sequence length="279" mass="28714">MTFSAGHARWLGLLFLSLYASTSSAASILPSAASSSFPQCGLSCTILTQAQTSCESGTQSTWVSCFCQSSLLTTLKTSGSLCSSCSSSDQSLLSTWYTNYCNSNGQDTGSSDSTSTSTSTTDAATATTTSASTASATAVKSTSNTAAADENKSWWSTHYQWVIMLIVLAIGFSAIAAGGVWLKRRYDAKRPGLYHGGSAASSGVLGGNPISNSNSGVLSPPPPAWASSPGPNQSQSLASSSRTDLATRGNAPVPGSRTRLPKAANSEGDVEIRQVSLRQ</sequence>
<keyword evidence="7" id="KW-1015">Disulfide bond</keyword>
<evidence type="ECO:0000256" key="10">
    <source>
        <dbReference type="SAM" id="MobiDB-lite"/>
    </source>
</evidence>
<comment type="similarity">
    <text evidence="3">Belongs to the RBT5 family.</text>
</comment>
<evidence type="ECO:0000256" key="8">
    <source>
        <dbReference type="ARBA" id="ARBA00023288"/>
    </source>
</evidence>
<keyword evidence="8" id="KW-0449">Lipoprotein</keyword>
<accession>A0AAD6G0W5</accession>
<evidence type="ECO:0000256" key="1">
    <source>
        <dbReference type="ARBA" id="ARBA00004589"/>
    </source>
</evidence>
<comment type="subcellular location">
    <subcellularLocation>
        <location evidence="1">Membrane</location>
        <topology evidence="1">Lipid-anchor</topology>
        <topology evidence="1">GPI-anchor</topology>
    </subcellularLocation>
    <subcellularLocation>
        <location evidence="2">Secreted</location>
    </subcellularLocation>
</comment>
<evidence type="ECO:0000256" key="7">
    <source>
        <dbReference type="ARBA" id="ARBA00023157"/>
    </source>
</evidence>
<evidence type="ECO:0000256" key="6">
    <source>
        <dbReference type="ARBA" id="ARBA00022729"/>
    </source>
</evidence>
<feature type="compositionally biased region" description="Low complexity" evidence="10">
    <location>
        <begin position="107"/>
        <end position="127"/>
    </location>
</feature>
<feature type="transmembrane region" description="Helical" evidence="11">
    <location>
        <begin position="161"/>
        <end position="182"/>
    </location>
</feature>
<feature type="region of interest" description="Disordered" evidence="10">
    <location>
        <begin position="205"/>
        <end position="279"/>
    </location>
</feature>
<evidence type="ECO:0000259" key="13">
    <source>
        <dbReference type="PROSITE" id="PS52012"/>
    </source>
</evidence>
<keyword evidence="11" id="KW-1133">Transmembrane helix</keyword>
<comment type="caution">
    <text evidence="14">The sequence shown here is derived from an EMBL/GenBank/DDBJ whole genome shotgun (WGS) entry which is preliminary data.</text>
</comment>
<evidence type="ECO:0000313" key="15">
    <source>
        <dbReference type="Proteomes" id="UP001213681"/>
    </source>
</evidence>
<feature type="signal peptide" evidence="12">
    <location>
        <begin position="1"/>
        <end position="25"/>
    </location>
</feature>
<evidence type="ECO:0000256" key="11">
    <source>
        <dbReference type="SAM" id="Phobius"/>
    </source>
</evidence>
<dbReference type="GeneID" id="81604839"/>
<evidence type="ECO:0000256" key="3">
    <source>
        <dbReference type="ARBA" id="ARBA00010031"/>
    </source>
</evidence>
<protein>
    <recommendedName>
        <fullName evidence="13">CFEM domain-containing protein</fullName>
    </recommendedName>
</protein>
<dbReference type="InterPro" id="IPR008427">
    <property type="entry name" value="Extracellular_membr_CFEM_dom"/>
</dbReference>
<keyword evidence="5" id="KW-0325">Glycoprotein</keyword>
<evidence type="ECO:0000256" key="12">
    <source>
        <dbReference type="SAM" id="SignalP"/>
    </source>
</evidence>
<keyword evidence="5" id="KW-0336">GPI-anchor</keyword>
<dbReference type="AlphaFoldDB" id="A0AAD6G0W5"/>
<organism evidence="14 15">
    <name type="scientific">Penicillium daleae</name>
    <dbReference type="NCBI Taxonomy" id="63821"/>
    <lineage>
        <taxon>Eukaryota</taxon>
        <taxon>Fungi</taxon>
        <taxon>Dikarya</taxon>
        <taxon>Ascomycota</taxon>
        <taxon>Pezizomycotina</taxon>
        <taxon>Eurotiomycetes</taxon>
        <taxon>Eurotiomycetidae</taxon>
        <taxon>Eurotiales</taxon>
        <taxon>Aspergillaceae</taxon>
        <taxon>Penicillium</taxon>
    </lineage>
</organism>
<comment type="caution">
    <text evidence="9">Lacks conserved residue(s) required for the propagation of feature annotation.</text>
</comment>
<gene>
    <name evidence="14" type="ORF">N7458_011214</name>
</gene>
<evidence type="ECO:0000256" key="5">
    <source>
        <dbReference type="ARBA" id="ARBA00022622"/>
    </source>
</evidence>
<evidence type="ECO:0000313" key="14">
    <source>
        <dbReference type="EMBL" id="KAJ5440216.1"/>
    </source>
</evidence>
<reference evidence="14" key="1">
    <citation type="submission" date="2022-12" db="EMBL/GenBank/DDBJ databases">
        <authorList>
            <person name="Petersen C."/>
        </authorList>
    </citation>
    <scope>NUCLEOTIDE SEQUENCE</scope>
    <source>
        <strain evidence="14">IBT 16125</strain>
    </source>
</reference>
<dbReference type="PROSITE" id="PS52012">
    <property type="entry name" value="CFEM"/>
    <property type="match status" value="1"/>
</dbReference>
<name>A0AAD6G0W5_9EURO</name>
<keyword evidence="11" id="KW-0812">Transmembrane</keyword>
<evidence type="ECO:0000256" key="2">
    <source>
        <dbReference type="ARBA" id="ARBA00004613"/>
    </source>
</evidence>